<evidence type="ECO:0000313" key="3">
    <source>
        <dbReference type="Proteomes" id="UP000828390"/>
    </source>
</evidence>
<sequence length="139" mass="15236">MCTLVGPLGWGFSLGPTTLTGKTKLVTETATKENNTDVDEAPESQPGTCMTASSESRKEAADTTRAALNTAKTRMKIGFWNVQTMYDTGRLAQVTSEMRRYNLHWELANADGLGLAVSGRTRVRPPFTQDDMTTNTEKE</sequence>
<proteinExistence type="predicted"/>
<reference evidence="2" key="2">
    <citation type="submission" date="2020-11" db="EMBL/GenBank/DDBJ databases">
        <authorList>
            <person name="McCartney M.A."/>
            <person name="Auch B."/>
            <person name="Kono T."/>
            <person name="Mallez S."/>
            <person name="Becker A."/>
            <person name="Gohl D.M."/>
            <person name="Silverstein K.A.T."/>
            <person name="Koren S."/>
            <person name="Bechman K.B."/>
            <person name="Herman A."/>
            <person name="Abrahante J.E."/>
            <person name="Garbe J."/>
        </authorList>
    </citation>
    <scope>NUCLEOTIDE SEQUENCE</scope>
    <source>
        <strain evidence="2">Duluth1</strain>
        <tissue evidence="2">Whole animal</tissue>
    </source>
</reference>
<evidence type="ECO:0000313" key="2">
    <source>
        <dbReference type="EMBL" id="KAH3768921.1"/>
    </source>
</evidence>
<protein>
    <submittedName>
        <fullName evidence="2">Uncharacterized protein</fullName>
    </submittedName>
</protein>
<feature type="region of interest" description="Disordered" evidence="1">
    <location>
        <begin position="32"/>
        <end position="64"/>
    </location>
</feature>
<reference evidence="2" key="1">
    <citation type="journal article" date="2019" name="bioRxiv">
        <title>The Genome of the Zebra Mussel, Dreissena polymorpha: A Resource for Invasive Species Research.</title>
        <authorList>
            <person name="McCartney M.A."/>
            <person name="Auch B."/>
            <person name="Kono T."/>
            <person name="Mallez S."/>
            <person name="Zhang Y."/>
            <person name="Obille A."/>
            <person name="Becker A."/>
            <person name="Abrahante J.E."/>
            <person name="Garbe J."/>
            <person name="Badalamenti J.P."/>
            <person name="Herman A."/>
            <person name="Mangelson H."/>
            <person name="Liachko I."/>
            <person name="Sullivan S."/>
            <person name="Sone E.D."/>
            <person name="Koren S."/>
            <person name="Silverstein K.A.T."/>
            <person name="Beckman K.B."/>
            <person name="Gohl D.M."/>
        </authorList>
    </citation>
    <scope>NUCLEOTIDE SEQUENCE</scope>
    <source>
        <strain evidence="2">Duluth1</strain>
        <tissue evidence="2">Whole animal</tissue>
    </source>
</reference>
<keyword evidence="3" id="KW-1185">Reference proteome</keyword>
<evidence type="ECO:0000256" key="1">
    <source>
        <dbReference type="SAM" id="MobiDB-lite"/>
    </source>
</evidence>
<comment type="caution">
    <text evidence="2">The sequence shown here is derived from an EMBL/GenBank/DDBJ whole genome shotgun (WGS) entry which is preliminary data.</text>
</comment>
<name>A0A9D4IBA1_DREPO</name>
<gene>
    <name evidence="2" type="ORF">DPMN_170139</name>
</gene>
<organism evidence="2 3">
    <name type="scientific">Dreissena polymorpha</name>
    <name type="common">Zebra mussel</name>
    <name type="synonym">Mytilus polymorpha</name>
    <dbReference type="NCBI Taxonomy" id="45954"/>
    <lineage>
        <taxon>Eukaryota</taxon>
        <taxon>Metazoa</taxon>
        <taxon>Spiralia</taxon>
        <taxon>Lophotrochozoa</taxon>
        <taxon>Mollusca</taxon>
        <taxon>Bivalvia</taxon>
        <taxon>Autobranchia</taxon>
        <taxon>Heteroconchia</taxon>
        <taxon>Euheterodonta</taxon>
        <taxon>Imparidentia</taxon>
        <taxon>Neoheterodontei</taxon>
        <taxon>Myida</taxon>
        <taxon>Dreissenoidea</taxon>
        <taxon>Dreissenidae</taxon>
        <taxon>Dreissena</taxon>
    </lineage>
</organism>
<feature type="compositionally biased region" description="Polar residues" evidence="1">
    <location>
        <begin position="45"/>
        <end position="54"/>
    </location>
</feature>
<dbReference type="Proteomes" id="UP000828390">
    <property type="component" value="Unassembled WGS sequence"/>
</dbReference>
<dbReference type="AlphaFoldDB" id="A0A9D4IBA1"/>
<dbReference type="EMBL" id="JAIWYP010000009">
    <property type="protein sequence ID" value="KAH3768921.1"/>
    <property type="molecule type" value="Genomic_DNA"/>
</dbReference>
<accession>A0A9D4IBA1</accession>